<reference evidence="9 10" key="1">
    <citation type="submission" date="2020-08" db="EMBL/GenBank/DDBJ databases">
        <title>Cohnella phylogeny.</title>
        <authorList>
            <person name="Dunlap C."/>
        </authorList>
    </citation>
    <scope>NUCLEOTIDE SEQUENCE [LARGE SCALE GENOMIC DNA]</scope>
    <source>
        <strain evidence="9 10">CBP 2801</strain>
    </source>
</reference>
<name>A0A7X0STN4_9BACL</name>
<dbReference type="Proteomes" id="UP000564644">
    <property type="component" value="Unassembled WGS sequence"/>
</dbReference>
<evidence type="ECO:0000313" key="10">
    <source>
        <dbReference type="Proteomes" id="UP000564644"/>
    </source>
</evidence>
<feature type="transmembrane region" description="Helical" evidence="8">
    <location>
        <begin position="80"/>
        <end position="100"/>
    </location>
</feature>
<accession>A0A7X0STN4</accession>
<evidence type="ECO:0000256" key="2">
    <source>
        <dbReference type="ARBA" id="ARBA00007998"/>
    </source>
</evidence>
<keyword evidence="7 8" id="KW-0472">Membrane</keyword>
<dbReference type="InterPro" id="IPR004761">
    <property type="entry name" value="Spore_GerAB"/>
</dbReference>
<evidence type="ECO:0000256" key="5">
    <source>
        <dbReference type="ARBA" id="ARBA00022692"/>
    </source>
</evidence>
<feature type="transmembrane region" description="Helical" evidence="8">
    <location>
        <begin position="7"/>
        <end position="26"/>
    </location>
</feature>
<feature type="transmembrane region" description="Helical" evidence="8">
    <location>
        <begin position="146"/>
        <end position="165"/>
    </location>
</feature>
<feature type="transmembrane region" description="Helical" evidence="8">
    <location>
        <begin position="297"/>
        <end position="315"/>
    </location>
</feature>
<comment type="caution">
    <text evidence="9">The sequence shown here is derived from an EMBL/GenBank/DDBJ whole genome shotgun (WGS) entry which is preliminary data.</text>
</comment>
<comment type="similarity">
    <text evidence="2">Belongs to the amino acid-polyamine-organocation (APC) superfamily. Spore germination protein (SGP) (TC 2.A.3.9) family.</text>
</comment>
<organism evidence="9 10">
    <name type="scientific">Cohnella zeiphila</name>
    <dbReference type="NCBI Taxonomy" id="2761120"/>
    <lineage>
        <taxon>Bacteria</taxon>
        <taxon>Bacillati</taxon>
        <taxon>Bacillota</taxon>
        <taxon>Bacilli</taxon>
        <taxon>Bacillales</taxon>
        <taxon>Paenibacillaceae</taxon>
        <taxon>Cohnella</taxon>
    </lineage>
</organism>
<feature type="transmembrane region" description="Helical" evidence="8">
    <location>
        <begin position="112"/>
        <end position="134"/>
    </location>
</feature>
<dbReference type="PANTHER" id="PTHR34975:SF2">
    <property type="entry name" value="SPORE GERMINATION PROTEIN A2"/>
    <property type="match status" value="1"/>
</dbReference>
<protein>
    <submittedName>
        <fullName evidence="9">Endospore germination permease</fullName>
    </submittedName>
</protein>
<evidence type="ECO:0000256" key="3">
    <source>
        <dbReference type="ARBA" id="ARBA00022448"/>
    </source>
</evidence>
<evidence type="ECO:0000256" key="1">
    <source>
        <dbReference type="ARBA" id="ARBA00004141"/>
    </source>
</evidence>
<keyword evidence="6 8" id="KW-1133">Transmembrane helix</keyword>
<dbReference type="Pfam" id="PF03845">
    <property type="entry name" value="Spore_permease"/>
    <property type="match status" value="1"/>
</dbReference>
<evidence type="ECO:0000256" key="7">
    <source>
        <dbReference type="ARBA" id="ARBA00023136"/>
    </source>
</evidence>
<dbReference type="RefSeq" id="WP_185131336.1">
    <property type="nucleotide sequence ID" value="NZ_JACJVO010000028.1"/>
</dbReference>
<sequence length="361" mass="40325">MRQKLSFLQISLIFILSIGLMNHVVVIPVLLDVSRRDAWLSVLLASLLFLPVFAMIAFIIQRTGSDGSILQWLRIRYGKLLSVPVAALLAPLLLLSAYVTGKDMNIWFTYAFLPQTPTVILAVTFLGLACYLAIQGIRSIAFTSAVLLPPVVLFGDFVMTFNFSRKDYALLMPLFEYGSKPMWEGVLYIGSGFLELTFFLLLQPHLTDRITKRGMIVLGLILAGLTIGPTTGALAEFGPIEGSLLRFPAFEEWRIVKIGNYVEHVDFLSIFQWMSGAFVRISLALYLLTEIFGRGKVWLTVSLAGLLAVGISIRFSDPAFVQFIKTVYFPIHFYALLGLVVVLYFLVLLTKPNERRASHAS</sequence>
<feature type="transmembrane region" description="Helical" evidence="8">
    <location>
        <begin position="38"/>
        <end position="60"/>
    </location>
</feature>
<keyword evidence="4" id="KW-0309">Germination</keyword>
<evidence type="ECO:0000256" key="6">
    <source>
        <dbReference type="ARBA" id="ARBA00022989"/>
    </source>
</evidence>
<dbReference type="NCBIfam" id="TIGR00912">
    <property type="entry name" value="2A0309"/>
    <property type="match status" value="1"/>
</dbReference>
<evidence type="ECO:0000313" key="9">
    <source>
        <dbReference type="EMBL" id="MBB6733683.1"/>
    </source>
</evidence>
<dbReference type="AlphaFoldDB" id="A0A7X0STN4"/>
<feature type="transmembrane region" description="Helical" evidence="8">
    <location>
        <begin position="214"/>
        <end position="235"/>
    </location>
</feature>
<feature type="transmembrane region" description="Helical" evidence="8">
    <location>
        <begin position="185"/>
        <end position="202"/>
    </location>
</feature>
<proteinExistence type="inferred from homology"/>
<gene>
    <name evidence="9" type="ORF">H7C18_22415</name>
</gene>
<feature type="transmembrane region" description="Helical" evidence="8">
    <location>
        <begin position="327"/>
        <end position="349"/>
    </location>
</feature>
<keyword evidence="10" id="KW-1185">Reference proteome</keyword>
<dbReference type="GO" id="GO:0016020">
    <property type="term" value="C:membrane"/>
    <property type="evidence" value="ECO:0007669"/>
    <property type="project" value="UniProtKB-SubCell"/>
</dbReference>
<keyword evidence="3" id="KW-0813">Transport</keyword>
<dbReference type="GO" id="GO:0009847">
    <property type="term" value="P:spore germination"/>
    <property type="evidence" value="ECO:0007669"/>
    <property type="project" value="InterPro"/>
</dbReference>
<evidence type="ECO:0000256" key="4">
    <source>
        <dbReference type="ARBA" id="ARBA00022544"/>
    </source>
</evidence>
<dbReference type="PANTHER" id="PTHR34975">
    <property type="entry name" value="SPORE GERMINATION PROTEIN A2"/>
    <property type="match status" value="1"/>
</dbReference>
<dbReference type="EMBL" id="JACJVO010000028">
    <property type="protein sequence ID" value="MBB6733683.1"/>
    <property type="molecule type" value="Genomic_DNA"/>
</dbReference>
<comment type="subcellular location">
    <subcellularLocation>
        <location evidence="1">Membrane</location>
        <topology evidence="1">Multi-pass membrane protein</topology>
    </subcellularLocation>
</comment>
<evidence type="ECO:0000256" key="8">
    <source>
        <dbReference type="SAM" id="Phobius"/>
    </source>
</evidence>
<feature type="transmembrane region" description="Helical" evidence="8">
    <location>
        <begin position="270"/>
        <end position="288"/>
    </location>
</feature>
<keyword evidence="5 8" id="KW-0812">Transmembrane</keyword>